<organism evidence="1 2">
    <name type="scientific">Prunus yedoensis var. nudiflora</name>
    <dbReference type="NCBI Taxonomy" id="2094558"/>
    <lineage>
        <taxon>Eukaryota</taxon>
        <taxon>Viridiplantae</taxon>
        <taxon>Streptophyta</taxon>
        <taxon>Embryophyta</taxon>
        <taxon>Tracheophyta</taxon>
        <taxon>Spermatophyta</taxon>
        <taxon>Magnoliopsida</taxon>
        <taxon>eudicotyledons</taxon>
        <taxon>Gunneridae</taxon>
        <taxon>Pentapetalae</taxon>
        <taxon>rosids</taxon>
        <taxon>fabids</taxon>
        <taxon>Rosales</taxon>
        <taxon>Rosaceae</taxon>
        <taxon>Amygdaloideae</taxon>
        <taxon>Amygdaleae</taxon>
        <taxon>Prunus</taxon>
    </lineage>
</organism>
<proteinExistence type="predicted"/>
<gene>
    <name evidence="1" type="ORF">Pyn_24134</name>
</gene>
<name>A0A314ZVB0_PRUYE</name>
<evidence type="ECO:0000313" key="1">
    <source>
        <dbReference type="EMBL" id="PQQ21198.1"/>
    </source>
</evidence>
<protein>
    <submittedName>
        <fullName evidence="1">Uncharacterized protein</fullName>
    </submittedName>
</protein>
<keyword evidence="2" id="KW-1185">Reference proteome</keyword>
<dbReference type="Proteomes" id="UP000250321">
    <property type="component" value="Unassembled WGS sequence"/>
</dbReference>
<dbReference type="EMBL" id="PJQY01000018">
    <property type="protein sequence ID" value="PQQ21198.1"/>
    <property type="molecule type" value="Genomic_DNA"/>
</dbReference>
<sequence>MAMMMRLEDHLRKKKLVDESFNQIVAEKIQGSTTIKCFDFEQGRTRRAWQGPSPSSDQEEEGG</sequence>
<evidence type="ECO:0000313" key="2">
    <source>
        <dbReference type="Proteomes" id="UP000250321"/>
    </source>
</evidence>
<comment type="caution">
    <text evidence="1">The sequence shown here is derived from an EMBL/GenBank/DDBJ whole genome shotgun (WGS) entry which is preliminary data.</text>
</comment>
<dbReference type="AlphaFoldDB" id="A0A314ZVB0"/>
<reference evidence="1 2" key="1">
    <citation type="submission" date="2018-02" db="EMBL/GenBank/DDBJ databases">
        <title>Draft genome of wild Prunus yedoensis var. nudiflora.</title>
        <authorList>
            <person name="Baek S."/>
            <person name="Kim J.-H."/>
            <person name="Choi K."/>
            <person name="Kim G.-B."/>
            <person name="Cho A."/>
            <person name="Jang H."/>
            <person name="Shin C.-H."/>
            <person name="Yu H.-J."/>
            <person name="Mun J.-H."/>
        </authorList>
    </citation>
    <scope>NUCLEOTIDE SEQUENCE [LARGE SCALE GENOMIC DNA]</scope>
    <source>
        <strain evidence="2">cv. Jeju island</strain>
        <tissue evidence="1">Leaf</tissue>
    </source>
</reference>
<accession>A0A314ZVB0</accession>